<reference evidence="1 2" key="1">
    <citation type="submission" date="2015-12" db="EMBL/GenBank/DDBJ databases">
        <title>Dictyostelia acquired genes for synthesis and detection of signals that induce cell-type specialization by lateral gene transfer from prokaryotes.</title>
        <authorList>
            <person name="Gloeckner G."/>
            <person name="Schaap P."/>
        </authorList>
    </citation>
    <scope>NUCLEOTIDE SEQUENCE [LARGE SCALE GENOMIC DNA]</scope>
    <source>
        <strain evidence="1 2">TK</strain>
    </source>
</reference>
<dbReference type="Proteomes" id="UP000076078">
    <property type="component" value="Unassembled WGS sequence"/>
</dbReference>
<sequence length="255" mass="29855">MRIHIRTQIYYSGKADGPWKVVNVSPTDKILILAIQKGEHDLSTNFYYANNKLDMSLTFQQSGLREGCIIETCSNPLLVIFLEFIIHNEIVREKKTYQKFNVPTNPTLIHAYSLRKAAFQNEVAHFGERFGELDRHFTKSTYRYILDLICEQFETYIYNESNTDDPISNLILRLHVKVEEQTKMELENFINDNNINNNNNRNPNSKLYQMEQNLQPLHSITYKQEYVDNSLSIDIDSTDEENDVIVIDDDDDDDD</sequence>
<name>A0A151ZBB2_TIELA</name>
<accession>A0A151ZBB2</accession>
<proteinExistence type="predicted"/>
<organism evidence="1 2">
    <name type="scientific">Tieghemostelium lacteum</name>
    <name type="common">Slime mold</name>
    <name type="synonym">Dictyostelium lacteum</name>
    <dbReference type="NCBI Taxonomy" id="361077"/>
    <lineage>
        <taxon>Eukaryota</taxon>
        <taxon>Amoebozoa</taxon>
        <taxon>Evosea</taxon>
        <taxon>Eumycetozoa</taxon>
        <taxon>Dictyostelia</taxon>
        <taxon>Dictyosteliales</taxon>
        <taxon>Raperosteliaceae</taxon>
        <taxon>Tieghemostelium</taxon>
    </lineage>
</organism>
<gene>
    <name evidence="1" type="ORF">DLAC_08166</name>
</gene>
<dbReference type="InParanoid" id="A0A151ZBB2"/>
<evidence type="ECO:0000313" key="1">
    <source>
        <dbReference type="EMBL" id="KYQ91237.1"/>
    </source>
</evidence>
<protein>
    <submittedName>
        <fullName evidence="1">Uncharacterized protein</fullName>
    </submittedName>
</protein>
<keyword evidence="2" id="KW-1185">Reference proteome</keyword>
<dbReference type="AlphaFoldDB" id="A0A151ZBB2"/>
<dbReference type="EMBL" id="LODT01000035">
    <property type="protein sequence ID" value="KYQ91237.1"/>
    <property type="molecule type" value="Genomic_DNA"/>
</dbReference>
<evidence type="ECO:0000313" key="2">
    <source>
        <dbReference type="Proteomes" id="UP000076078"/>
    </source>
</evidence>
<comment type="caution">
    <text evidence="1">The sequence shown here is derived from an EMBL/GenBank/DDBJ whole genome shotgun (WGS) entry which is preliminary data.</text>
</comment>